<evidence type="ECO:0000313" key="4">
    <source>
        <dbReference type="Proteomes" id="UP000199759"/>
    </source>
</evidence>
<dbReference type="Gene3D" id="1.50.10.100">
    <property type="entry name" value="Chondroitin AC/alginate lyase"/>
    <property type="match status" value="1"/>
</dbReference>
<dbReference type="Gene3D" id="2.70.98.70">
    <property type="match status" value="1"/>
</dbReference>
<dbReference type="STRING" id="144026.SAMN04488568_10627"/>
<keyword evidence="4" id="KW-1185">Reference proteome</keyword>
<dbReference type="Proteomes" id="UP000199759">
    <property type="component" value="Unassembled WGS sequence"/>
</dbReference>
<dbReference type="RefSeq" id="WP_091768762.1">
    <property type="nucleotide sequence ID" value="NZ_FNHG01000006.1"/>
</dbReference>
<organism evidence="3 4">
    <name type="scientific">Maricaulis salignorans</name>
    <dbReference type="NCBI Taxonomy" id="144026"/>
    <lineage>
        <taxon>Bacteria</taxon>
        <taxon>Pseudomonadati</taxon>
        <taxon>Pseudomonadota</taxon>
        <taxon>Alphaproteobacteria</taxon>
        <taxon>Maricaulales</taxon>
        <taxon>Maricaulaceae</taxon>
        <taxon>Maricaulis</taxon>
    </lineage>
</organism>
<dbReference type="OrthoDB" id="9787373at2"/>
<reference evidence="3 4" key="1">
    <citation type="submission" date="2016-10" db="EMBL/GenBank/DDBJ databases">
        <authorList>
            <person name="de Groot N.N."/>
        </authorList>
    </citation>
    <scope>NUCLEOTIDE SEQUENCE [LARGE SCALE GENOMIC DNA]</scope>
    <source>
        <strain evidence="3 4">DSM 16077</strain>
    </source>
</reference>
<accession>A0A1G9R1L2</accession>
<dbReference type="Pfam" id="PF07940">
    <property type="entry name" value="Hepar_II_III_C"/>
    <property type="match status" value="1"/>
</dbReference>
<evidence type="ECO:0000259" key="2">
    <source>
        <dbReference type="Pfam" id="PF07940"/>
    </source>
</evidence>
<comment type="subcellular location">
    <subcellularLocation>
        <location evidence="1">Cell envelope</location>
    </subcellularLocation>
</comment>
<dbReference type="GO" id="GO:0030313">
    <property type="term" value="C:cell envelope"/>
    <property type="evidence" value="ECO:0007669"/>
    <property type="project" value="UniProtKB-SubCell"/>
</dbReference>
<dbReference type="InterPro" id="IPR008929">
    <property type="entry name" value="Chondroitin_lyas"/>
</dbReference>
<dbReference type="GO" id="GO:0016829">
    <property type="term" value="F:lyase activity"/>
    <property type="evidence" value="ECO:0007669"/>
    <property type="project" value="InterPro"/>
</dbReference>
<evidence type="ECO:0000313" key="3">
    <source>
        <dbReference type="EMBL" id="SDM17134.1"/>
    </source>
</evidence>
<gene>
    <name evidence="3" type="ORF">SAMN04488568_10627</name>
</gene>
<evidence type="ECO:0000256" key="1">
    <source>
        <dbReference type="ARBA" id="ARBA00004196"/>
    </source>
</evidence>
<dbReference type="InterPro" id="IPR012480">
    <property type="entry name" value="Hepar_II_III_C"/>
</dbReference>
<protein>
    <submittedName>
        <fullName evidence="3">Uncharacterized conserved protein, heparinase superfamily</fullName>
    </submittedName>
</protein>
<dbReference type="AlphaFoldDB" id="A0A1G9R1L2"/>
<feature type="domain" description="Heparinase II/III-like C-terminal" evidence="2">
    <location>
        <begin position="319"/>
        <end position="575"/>
    </location>
</feature>
<proteinExistence type="predicted"/>
<name>A0A1G9R1L2_9PROT</name>
<sequence>MAGAVRLSDYPIAAIQALRREASSTVNAIGLLRSMRALGPIPETLCAYPADFYSGHTGRGAEILEGRFDLAGDQLDADSGKAGIWSRSTPSRAFACSLHGFGWLRDCAAAETSGDEARRLVDAWIQGFGRWNSFAWSQDVLSSRLMNWLRSGELLFAVPGGDNEDAIRRHAARLRCLVRQTRYLQRALPLAPDGIIRLRCAAALTLAGLCLPGEAAMLKAAIAAYSHEIDRQILPDGGHLSRAPRAVAEALIDLVTVRDVAAGLETELPASLQRAVERLAPMARFFQTVDGGLASFHGGGEGDRAALAAVLERGDIKSRTFGFAPHSGYQRAHAGGATVLLDVGEPPRGALSVEAHASALAFELCTASGRLVVNCGWADDQPANWREAVRATAAHSTLTLEETSSARLLSPGWQRSLLGPRLATSPGPVTARRNEEELGVWLEGGHEGYREEYGLSHRRRIFLAADGGDVRGEDALFRPIDDGAPDDVEVRWRFAIRFHLHPGVRASLARDSMSVLLVQPSGAGWRFRCDGEPIRLERSVYLAAGAPPQRATQIVVQGEAEPFGAGDRPPNRVRWAFQRLGRIGGAAGEYP</sequence>
<dbReference type="EMBL" id="FNHG01000006">
    <property type="protein sequence ID" value="SDM17134.1"/>
    <property type="molecule type" value="Genomic_DNA"/>
</dbReference>